<feature type="domain" description="Inosine/uridine-preferring nucleoside hydrolase" evidence="4">
    <location>
        <begin position="2"/>
        <end position="327"/>
    </location>
</feature>
<dbReference type="AlphaFoldDB" id="A0A8H3F985"/>
<dbReference type="InterPro" id="IPR001910">
    <property type="entry name" value="Inosine/uridine_hydrolase_dom"/>
</dbReference>
<dbReference type="EMBL" id="CAJPDQ010000015">
    <property type="protein sequence ID" value="CAF9920088.1"/>
    <property type="molecule type" value="Genomic_DNA"/>
</dbReference>
<proteinExistence type="inferred from homology"/>
<comment type="similarity">
    <text evidence="1">Belongs to the IUNH family.</text>
</comment>
<evidence type="ECO:0000256" key="3">
    <source>
        <dbReference type="ARBA" id="ARBA00023295"/>
    </source>
</evidence>
<dbReference type="InterPro" id="IPR023186">
    <property type="entry name" value="IUNH"/>
</dbReference>
<dbReference type="SUPFAM" id="SSF53590">
    <property type="entry name" value="Nucleoside hydrolase"/>
    <property type="match status" value="1"/>
</dbReference>
<dbReference type="Proteomes" id="UP000664169">
    <property type="component" value="Unassembled WGS sequence"/>
</dbReference>
<dbReference type="GO" id="GO:0006152">
    <property type="term" value="P:purine nucleoside catabolic process"/>
    <property type="evidence" value="ECO:0007669"/>
    <property type="project" value="TreeGrafter"/>
</dbReference>
<evidence type="ECO:0000313" key="5">
    <source>
        <dbReference type="EMBL" id="CAF9920088.1"/>
    </source>
</evidence>
<comment type="caution">
    <text evidence="5">The sequence shown here is derived from an EMBL/GenBank/DDBJ whole genome shotgun (WGS) entry which is preliminary data.</text>
</comment>
<reference evidence="5" key="1">
    <citation type="submission" date="2021-03" db="EMBL/GenBank/DDBJ databases">
        <authorList>
            <person name="Tagirdzhanova G."/>
        </authorList>
    </citation>
    <scope>NUCLEOTIDE SEQUENCE</scope>
</reference>
<dbReference type="Pfam" id="PF01156">
    <property type="entry name" value="IU_nuc_hydro"/>
    <property type="match status" value="1"/>
</dbReference>
<evidence type="ECO:0000313" key="6">
    <source>
        <dbReference type="Proteomes" id="UP000664169"/>
    </source>
</evidence>
<keyword evidence="3" id="KW-0326">Glycosidase</keyword>
<organism evidence="5 6">
    <name type="scientific">Gomphillus americanus</name>
    <dbReference type="NCBI Taxonomy" id="1940652"/>
    <lineage>
        <taxon>Eukaryota</taxon>
        <taxon>Fungi</taxon>
        <taxon>Dikarya</taxon>
        <taxon>Ascomycota</taxon>
        <taxon>Pezizomycotina</taxon>
        <taxon>Lecanoromycetes</taxon>
        <taxon>OSLEUM clade</taxon>
        <taxon>Ostropomycetidae</taxon>
        <taxon>Ostropales</taxon>
        <taxon>Graphidaceae</taxon>
        <taxon>Gomphilloideae</taxon>
        <taxon>Gomphillus</taxon>
    </lineage>
</organism>
<gene>
    <name evidence="5" type="ORF">GOMPHAMPRED_001974</name>
</gene>
<name>A0A8H3F985_9LECA</name>
<dbReference type="GO" id="GO:0008477">
    <property type="term" value="F:purine nucleosidase activity"/>
    <property type="evidence" value="ECO:0007669"/>
    <property type="project" value="TreeGrafter"/>
</dbReference>
<accession>A0A8H3F985</accession>
<keyword evidence="2" id="KW-0378">Hydrolase</keyword>
<dbReference type="Gene3D" id="3.90.245.10">
    <property type="entry name" value="Ribonucleoside hydrolase-like"/>
    <property type="match status" value="1"/>
</dbReference>
<dbReference type="PANTHER" id="PTHR12304:SF56">
    <property type="entry name" value="HYDROLASE, PUTATIVE (AFU_ORTHOLOGUE AFUA_1G11790)-RELATED"/>
    <property type="match status" value="1"/>
</dbReference>
<evidence type="ECO:0000256" key="1">
    <source>
        <dbReference type="ARBA" id="ARBA00009176"/>
    </source>
</evidence>
<dbReference type="InterPro" id="IPR036452">
    <property type="entry name" value="Ribo_hydro-like"/>
</dbReference>
<dbReference type="OrthoDB" id="5783963at2759"/>
<evidence type="ECO:0000259" key="4">
    <source>
        <dbReference type="Pfam" id="PF01156"/>
    </source>
</evidence>
<sequence length="379" mass="42163">MADYFHGVDGLGGIQKTHTHFFPKDPWEDLFDFPPEESVISATARQTTKTGEPNPHLFTPSNEEACEVILSLLAKHPPNTISIIAVGPLTNIALCAAKDPATLCRAKELVVMGGALSVPGNITPLAEFNVYADAFAAATVFSFSSPIPASTKPPLPPIPKEDSEYNKRLRDLAGALPPALPSDRRLNIILFPLDCTDQHELYRKDYQARTSHLLQKGSPLAEWHSAFMKHAFQKMETLHTGHTQDATFIVLHDALCVWYALDASRRGITSTQKPVSQHGETIKDWQFRPNERTWRLSPPSDIRVESAGQWSRGACIVDRRDRKPEVELQFEADALGPRIGDDGAWLSDKRGNRIRVCVGTPGKKVFEDILWGRIFDAKR</sequence>
<keyword evidence="6" id="KW-1185">Reference proteome</keyword>
<evidence type="ECO:0000256" key="2">
    <source>
        <dbReference type="ARBA" id="ARBA00022801"/>
    </source>
</evidence>
<dbReference type="PANTHER" id="PTHR12304">
    <property type="entry name" value="INOSINE-URIDINE PREFERRING NUCLEOSIDE HYDROLASE"/>
    <property type="match status" value="1"/>
</dbReference>
<dbReference type="GO" id="GO:0005829">
    <property type="term" value="C:cytosol"/>
    <property type="evidence" value="ECO:0007669"/>
    <property type="project" value="TreeGrafter"/>
</dbReference>
<protein>
    <recommendedName>
        <fullName evidence="4">Inosine/uridine-preferring nucleoside hydrolase domain-containing protein</fullName>
    </recommendedName>
</protein>